<evidence type="ECO:0000313" key="3">
    <source>
        <dbReference type="Proteomes" id="UP001519654"/>
    </source>
</evidence>
<accession>A0ABS5YNB6</accession>
<dbReference type="SUPFAM" id="SSF63829">
    <property type="entry name" value="Calcium-dependent phosphotriesterase"/>
    <property type="match status" value="1"/>
</dbReference>
<keyword evidence="3" id="KW-1185">Reference proteome</keyword>
<proteinExistence type="predicted"/>
<dbReference type="EMBL" id="JAHKKG010000004">
    <property type="protein sequence ID" value="MBU2664868.1"/>
    <property type="molecule type" value="Genomic_DNA"/>
</dbReference>
<name>A0ABS5YNB6_9ACTN</name>
<feature type="region of interest" description="Disordered" evidence="1">
    <location>
        <begin position="126"/>
        <end position="200"/>
    </location>
</feature>
<dbReference type="Proteomes" id="UP001519654">
    <property type="component" value="Unassembled WGS sequence"/>
</dbReference>
<protein>
    <recommendedName>
        <fullName evidence="4">Pyrroloquinoline-quinone binding quinoprotein</fullName>
    </recommendedName>
</protein>
<feature type="compositionally biased region" description="Polar residues" evidence="1">
    <location>
        <begin position="126"/>
        <end position="137"/>
    </location>
</feature>
<organism evidence="2 3">
    <name type="scientific">Paractinoplanes bogorensis</name>
    <dbReference type="NCBI Taxonomy" id="1610840"/>
    <lineage>
        <taxon>Bacteria</taxon>
        <taxon>Bacillati</taxon>
        <taxon>Actinomycetota</taxon>
        <taxon>Actinomycetes</taxon>
        <taxon>Micromonosporales</taxon>
        <taxon>Micromonosporaceae</taxon>
        <taxon>Paractinoplanes</taxon>
    </lineage>
</organism>
<gene>
    <name evidence="2" type="ORF">KOI35_15300</name>
</gene>
<dbReference type="RefSeq" id="WP_215787862.1">
    <property type="nucleotide sequence ID" value="NZ_JAHKKG010000004.1"/>
</dbReference>
<comment type="caution">
    <text evidence="2">The sequence shown here is derived from an EMBL/GenBank/DDBJ whole genome shotgun (WGS) entry which is preliminary data.</text>
</comment>
<evidence type="ECO:0000256" key="1">
    <source>
        <dbReference type="SAM" id="MobiDB-lite"/>
    </source>
</evidence>
<dbReference type="InterPro" id="IPR015943">
    <property type="entry name" value="WD40/YVTN_repeat-like_dom_sf"/>
</dbReference>
<reference evidence="2 3" key="1">
    <citation type="submission" date="2021-06" db="EMBL/GenBank/DDBJ databases">
        <title>Actinoplanes lichenicola sp. nov., and Actinoplanes ovalisporus sp. nov., isolated from lichen in Thailand.</title>
        <authorList>
            <person name="Saeng-In P."/>
            <person name="Kanchanasin P."/>
            <person name="Yuki M."/>
            <person name="Kudo T."/>
            <person name="Ohkuma M."/>
            <person name="Phongsopitanun W."/>
            <person name="Tanasupawat S."/>
        </authorList>
    </citation>
    <scope>NUCLEOTIDE SEQUENCE [LARGE SCALE GENOMIC DNA]</scope>
    <source>
        <strain evidence="2 3">NBRC 110975</strain>
    </source>
</reference>
<feature type="compositionally biased region" description="Polar residues" evidence="1">
    <location>
        <begin position="173"/>
        <end position="192"/>
    </location>
</feature>
<dbReference type="Gene3D" id="2.130.10.10">
    <property type="entry name" value="YVTN repeat-like/Quinoprotein amine dehydrogenase"/>
    <property type="match status" value="1"/>
</dbReference>
<evidence type="ECO:0008006" key="4">
    <source>
        <dbReference type="Google" id="ProtNLM"/>
    </source>
</evidence>
<evidence type="ECO:0000313" key="2">
    <source>
        <dbReference type="EMBL" id="MBU2664868.1"/>
    </source>
</evidence>
<sequence length="443" mass="46964">MRETFRTESEVDPGHAVDLALREAGGGRVAGVRASVEFGRPAWLVQFVRGSWLCTAAVDAGTGEVTMILDDGLHTDVAEPPLAAPAVTAVATVRPDFTTVWDLRAATDGTGTAYLATDSGIATVRLTTGHPNNNGQDTDIRRTTGDGQDTDIERTTGNGQRAGNEQRRGNRQHAGNEQDTDIGRTTGNQQCAGNGRRAGNEQIAKEARLVIEDHHRIGTTREVVPVPGGVVGATADGRVLRLDPDGRTEWELQLPATPYTLAGDYDGARILAATTIGALEIDARTGSLTRILGGAARAAAYLPDGGCVLAGHRGKLLVLDGRGQQRWTWTQGEYPERVWARDGRIYLTGEGGLKEILVGEGVIARWASPLGESVDEAVISDGTVFTCSGGDRVEAHGYATAGYAGPLTGLHEHPEVLTLLPDEDGEPWLLVAHRDGLISAIRN</sequence>